<sequence>MTRLIAMCFALIFAGAVIAEDRYVGYYYPQITSEETFDRVVRASQGAGKAVRIDFVNLLTKAQLEAPESPRFVFFAKGEGAETLILMALDDEVFSTIYRARAIMAQLTVSVREGGFFRQEELQYVATFYDLLQLMQFDELVITDGHTLAHRVTFQRQ</sequence>
<protein>
    <recommendedName>
        <fullName evidence="3">Molybdopterin-guanine dinucleotide biosynthesis protein A</fullName>
    </recommendedName>
</protein>
<evidence type="ECO:0000313" key="2">
    <source>
        <dbReference type="Proteomes" id="UP001318682"/>
    </source>
</evidence>
<dbReference type="EMBL" id="CP143423">
    <property type="protein sequence ID" value="WVX49519.1"/>
    <property type="molecule type" value="Genomic_DNA"/>
</dbReference>
<organism evidence="1 2">
    <name type="scientific">Roseobacter fucihabitans</name>
    <dbReference type="NCBI Taxonomy" id="1537242"/>
    <lineage>
        <taxon>Bacteria</taxon>
        <taxon>Pseudomonadati</taxon>
        <taxon>Pseudomonadota</taxon>
        <taxon>Alphaproteobacteria</taxon>
        <taxon>Rhodobacterales</taxon>
        <taxon>Roseobacteraceae</taxon>
        <taxon>Roseobacter</taxon>
    </lineage>
</organism>
<evidence type="ECO:0008006" key="3">
    <source>
        <dbReference type="Google" id="ProtNLM"/>
    </source>
</evidence>
<dbReference type="Proteomes" id="UP001318682">
    <property type="component" value="Chromosome"/>
</dbReference>
<reference evidence="2" key="2">
    <citation type="submission" date="2024-01" db="EMBL/GenBank/DDBJ databases">
        <title>Roseobacter fucihabitans sp. nov., isolated from the brown alga Fucus spiralis.</title>
        <authorList>
            <person name="Hahnke S."/>
            <person name="Berger M."/>
            <person name="Schlingloff A."/>
            <person name="Athale I."/>
            <person name="Neumann-Schaal M."/>
            <person name="Adenaya A."/>
            <person name="Poehlein A."/>
            <person name="Daniel R."/>
            <person name="Pertersen J."/>
            <person name="Brinkhoff T."/>
        </authorList>
    </citation>
    <scope>NUCLEOTIDE SEQUENCE [LARGE SCALE GENOMIC DNA]</scope>
    <source>
        <strain evidence="2">B14</strain>
    </source>
</reference>
<name>A0ABZ2BU22_9RHOB</name>
<gene>
    <name evidence="1" type="ORF">ROLI_026140</name>
</gene>
<keyword evidence="2" id="KW-1185">Reference proteome</keyword>
<accession>A0ABZ2BU22</accession>
<reference evidence="1 2" key="1">
    <citation type="submission" date="2015-07" db="EMBL/GenBank/DDBJ databases">
        <authorList>
            <person name="Voget S."/>
            <person name="Dogs M."/>
            <person name="Brinkhoff T.H."/>
            <person name="Daniel R."/>
        </authorList>
    </citation>
    <scope>NUCLEOTIDE SEQUENCE [LARGE SCALE GENOMIC DNA]</scope>
    <source>
        <strain evidence="1 2">B14</strain>
    </source>
</reference>
<proteinExistence type="predicted"/>
<evidence type="ECO:0000313" key="1">
    <source>
        <dbReference type="EMBL" id="WVX49519.1"/>
    </source>
</evidence>
<dbReference type="RefSeq" id="WP_187429985.1">
    <property type="nucleotide sequence ID" value="NZ_CP143423.1"/>
</dbReference>